<feature type="non-terminal residue" evidence="1">
    <location>
        <position position="69"/>
    </location>
</feature>
<dbReference type="EMBL" id="LS991949">
    <property type="protein sequence ID" value="SYV90148.1"/>
    <property type="molecule type" value="Genomic_DNA"/>
</dbReference>
<protein>
    <submittedName>
        <fullName evidence="1">Uncharacterized protein</fullName>
    </submittedName>
</protein>
<sequence>MLDIPKFTEEKLKEILHYTDLSDNPAFQSFKSNTIFELHSGAKGVSKSFGQAIITIYRIVNDKRFCSVW</sequence>
<dbReference type="KEGG" id="mala:NCTC10135_00665"/>
<dbReference type="AlphaFoldDB" id="A0A3B0NZA6"/>
<evidence type="ECO:0000313" key="1">
    <source>
        <dbReference type="EMBL" id="SYV90148.1"/>
    </source>
</evidence>
<gene>
    <name evidence="1" type="ORF">NCTC10135_00665</name>
</gene>
<accession>A0A3B0NZA6</accession>
<proteinExistence type="predicted"/>
<name>A0A3B0NZA6_9BACT</name>
<organism evidence="1 2">
    <name type="scientific">Metamycoplasma alkalescens</name>
    <dbReference type="NCBI Taxonomy" id="45363"/>
    <lineage>
        <taxon>Bacteria</taxon>
        <taxon>Bacillati</taxon>
        <taxon>Mycoplasmatota</taxon>
        <taxon>Mycoplasmoidales</taxon>
        <taxon>Metamycoplasmataceae</taxon>
        <taxon>Metamycoplasma</taxon>
    </lineage>
</organism>
<dbReference type="Proteomes" id="UP000259864">
    <property type="component" value="Chromosome 1"/>
</dbReference>
<evidence type="ECO:0000313" key="2">
    <source>
        <dbReference type="Proteomes" id="UP000259864"/>
    </source>
</evidence>
<reference evidence="2" key="1">
    <citation type="submission" date="2018-06" db="EMBL/GenBank/DDBJ databases">
        <authorList>
            <consortium name="Pathogen Informatics"/>
        </authorList>
    </citation>
    <scope>NUCLEOTIDE SEQUENCE [LARGE SCALE GENOMIC DNA]</scope>
    <source>
        <strain evidence="2">NCTC10135</strain>
    </source>
</reference>